<feature type="compositionally biased region" description="Low complexity" evidence="15">
    <location>
        <begin position="129"/>
        <end position="143"/>
    </location>
</feature>
<dbReference type="SFLD" id="SFLDF00027">
    <property type="entry name" value="p-type_atpase"/>
    <property type="match status" value="1"/>
</dbReference>
<name>A0A7W9VWE3_9HYPH</name>
<gene>
    <name evidence="17" type="ORF">HNR59_003407</name>
</gene>
<dbReference type="NCBIfam" id="TIGR01511">
    <property type="entry name" value="ATPase-IB1_Cu"/>
    <property type="match status" value="1"/>
</dbReference>
<dbReference type="NCBIfam" id="TIGR01525">
    <property type="entry name" value="ATPase-IB_hvy"/>
    <property type="match status" value="1"/>
</dbReference>
<dbReference type="Pfam" id="PF00122">
    <property type="entry name" value="E1-E2_ATPase"/>
    <property type="match status" value="1"/>
</dbReference>
<evidence type="ECO:0000256" key="11">
    <source>
        <dbReference type="ARBA" id="ARBA00023136"/>
    </source>
</evidence>
<evidence type="ECO:0000256" key="6">
    <source>
        <dbReference type="ARBA" id="ARBA00022723"/>
    </source>
</evidence>
<evidence type="ECO:0000256" key="3">
    <source>
        <dbReference type="ARBA" id="ARBA00022475"/>
    </source>
</evidence>
<dbReference type="InterPro" id="IPR027256">
    <property type="entry name" value="P-typ_ATPase_IB"/>
</dbReference>
<dbReference type="PROSITE" id="PS50846">
    <property type="entry name" value="HMA_2"/>
    <property type="match status" value="1"/>
</dbReference>
<dbReference type="Proteomes" id="UP000533306">
    <property type="component" value="Unassembled WGS sequence"/>
</dbReference>
<keyword evidence="4" id="KW-0597">Phosphoprotein</keyword>
<dbReference type="Gene3D" id="2.70.150.10">
    <property type="entry name" value="Calcium-transporting ATPase, cytoplasmic transduction domain A"/>
    <property type="match status" value="1"/>
</dbReference>
<dbReference type="InterPro" id="IPR036412">
    <property type="entry name" value="HAD-like_sf"/>
</dbReference>
<feature type="transmembrane region" description="Helical" evidence="14">
    <location>
        <begin position="380"/>
        <end position="401"/>
    </location>
</feature>
<keyword evidence="6 14" id="KW-0479">Metal-binding</keyword>
<dbReference type="PANTHER" id="PTHR48085">
    <property type="entry name" value="CADMIUM/ZINC-TRANSPORTING ATPASE HMA2-RELATED"/>
    <property type="match status" value="1"/>
</dbReference>
<feature type="transmembrane region" description="Helical" evidence="14">
    <location>
        <begin position="157"/>
        <end position="175"/>
    </location>
</feature>
<dbReference type="InterPro" id="IPR017969">
    <property type="entry name" value="Heavy-metal-associated_CS"/>
</dbReference>
<dbReference type="NCBIfam" id="TIGR01494">
    <property type="entry name" value="ATPase_P-type"/>
    <property type="match status" value="1"/>
</dbReference>
<evidence type="ECO:0000256" key="1">
    <source>
        <dbReference type="ARBA" id="ARBA00004651"/>
    </source>
</evidence>
<dbReference type="InterPro" id="IPR023299">
    <property type="entry name" value="ATPase_P-typ_cyto_dom_N"/>
</dbReference>
<dbReference type="InterPro" id="IPR036163">
    <property type="entry name" value="HMA_dom_sf"/>
</dbReference>
<dbReference type="InterPro" id="IPR059000">
    <property type="entry name" value="ATPase_P-type_domA"/>
</dbReference>
<dbReference type="SUPFAM" id="SSF81665">
    <property type="entry name" value="Calcium ATPase, transmembrane domain M"/>
    <property type="match status" value="1"/>
</dbReference>
<dbReference type="GO" id="GO:0016887">
    <property type="term" value="F:ATP hydrolysis activity"/>
    <property type="evidence" value="ECO:0007669"/>
    <property type="project" value="InterPro"/>
</dbReference>
<feature type="transmembrane region" description="Helical" evidence="14">
    <location>
        <begin position="738"/>
        <end position="761"/>
    </location>
</feature>
<protein>
    <recommendedName>
        <fullName evidence="12">P-type Zn(2+) transporter</fullName>
        <ecNumber evidence="12">7.2.2.12</ecNumber>
    </recommendedName>
</protein>
<evidence type="ECO:0000256" key="9">
    <source>
        <dbReference type="ARBA" id="ARBA00022967"/>
    </source>
</evidence>
<evidence type="ECO:0000256" key="7">
    <source>
        <dbReference type="ARBA" id="ARBA00022741"/>
    </source>
</evidence>
<dbReference type="GO" id="GO:0046872">
    <property type="term" value="F:metal ion binding"/>
    <property type="evidence" value="ECO:0007669"/>
    <property type="project" value="UniProtKB-KW"/>
</dbReference>
<dbReference type="InterPro" id="IPR006121">
    <property type="entry name" value="HMA_dom"/>
</dbReference>
<dbReference type="InterPro" id="IPR018303">
    <property type="entry name" value="ATPase_P-typ_P_site"/>
</dbReference>
<dbReference type="PROSITE" id="PS01047">
    <property type="entry name" value="HMA_1"/>
    <property type="match status" value="1"/>
</dbReference>
<evidence type="ECO:0000256" key="5">
    <source>
        <dbReference type="ARBA" id="ARBA00022692"/>
    </source>
</evidence>
<dbReference type="AlphaFoldDB" id="A0A7W9VWE3"/>
<dbReference type="InterPro" id="IPR008250">
    <property type="entry name" value="ATPase_P-typ_transduc_dom_A_sf"/>
</dbReference>
<dbReference type="Pfam" id="PF00702">
    <property type="entry name" value="Hydrolase"/>
    <property type="match status" value="1"/>
</dbReference>
<dbReference type="Pfam" id="PF00403">
    <property type="entry name" value="HMA"/>
    <property type="match status" value="1"/>
</dbReference>
<dbReference type="GO" id="GO:0005524">
    <property type="term" value="F:ATP binding"/>
    <property type="evidence" value="ECO:0007669"/>
    <property type="project" value="UniProtKB-UniRule"/>
</dbReference>
<evidence type="ECO:0000256" key="2">
    <source>
        <dbReference type="ARBA" id="ARBA00006024"/>
    </source>
</evidence>
<dbReference type="InterPro" id="IPR023298">
    <property type="entry name" value="ATPase_P-typ_TM_dom_sf"/>
</dbReference>
<evidence type="ECO:0000313" key="18">
    <source>
        <dbReference type="Proteomes" id="UP000533306"/>
    </source>
</evidence>
<keyword evidence="8 14" id="KW-0067">ATP-binding</keyword>
<dbReference type="GO" id="GO:0015086">
    <property type="term" value="F:cadmium ion transmembrane transporter activity"/>
    <property type="evidence" value="ECO:0007669"/>
    <property type="project" value="TreeGrafter"/>
</dbReference>
<evidence type="ECO:0000256" key="13">
    <source>
        <dbReference type="ARBA" id="ARBA00047308"/>
    </source>
</evidence>
<dbReference type="NCBIfam" id="TIGR01512">
    <property type="entry name" value="ATPase-IB2_Cd"/>
    <property type="match status" value="1"/>
</dbReference>
<evidence type="ECO:0000259" key="16">
    <source>
        <dbReference type="PROSITE" id="PS50846"/>
    </source>
</evidence>
<evidence type="ECO:0000256" key="15">
    <source>
        <dbReference type="SAM" id="MobiDB-lite"/>
    </source>
</evidence>
<evidence type="ECO:0000256" key="10">
    <source>
        <dbReference type="ARBA" id="ARBA00022989"/>
    </source>
</evidence>
<dbReference type="InterPro" id="IPR051014">
    <property type="entry name" value="Cation_Transport_ATPase_IB"/>
</dbReference>
<feature type="transmembrane region" description="Helical" evidence="14">
    <location>
        <begin position="713"/>
        <end position="732"/>
    </location>
</feature>
<dbReference type="SUPFAM" id="SSF55008">
    <property type="entry name" value="HMA, heavy metal-associated domain"/>
    <property type="match status" value="1"/>
</dbReference>
<dbReference type="GO" id="GO:0016463">
    <property type="term" value="F:P-type zinc transporter activity"/>
    <property type="evidence" value="ECO:0007669"/>
    <property type="project" value="UniProtKB-EC"/>
</dbReference>
<accession>A0A7W9VWE3</accession>
<dbReference type="Gene3D" id="3.40.1110.10">
    <property type="entry name" value="Calcium-transporting ATPase, cytoplasmic domain N"/>
    <property type="match status" value="1"/>
</dbReference>
<comment type="subcellular location">
    <subcellularLocation>
        <location evidence="1">Cell membrane</location>
        <topology evidence="1">Multi-pass membrane protein</topology>
    </subcellularLocation>
</comment>
<comment type="caution">
    <text evidence="17">The sequence shown here is derived from an EMBL/GenBank/DDBJ whole genome shotgun (WGS) entry which is preliminary data.</text>
</comment>
<dbReference type="PRINTS" id="PR00941">
    <property type="entry name" value="CDATPASE"/>
</dbReference>
<evidence type="ECO:0000256" key="12">
    <source>
        <dbReference type="ARBA" id="ARBA00039097"/>
    </source>
</evidence>
<dbReference type="PROSITE" id="PS00154">
    <property type="entry name" value="ATPASE_E1_E2"/>
    <property type="match status" value="1"/>
</dbReference>
<keyword evidence="3 14" id="KW-1003">Cell membrane</keyword>
<dbReference type="SFLD" id="SFLDG00002">
    <property type="entry name" value="C1.7:_P-type_atpase_like"/>
    <property type="match status" value="1"/>
</dbReference>
<feature type="region of interest" description="Disordered" evidence="15">
    <location>
        <begin position="82"/>
        <end position="145"/>
    </location>
</feature>
<dbReference type="SUPFAM" id="SSF56784">
    <property type="entry name" value="HAD-like"/>
    <property type="match status" value="1"/>
</dbReference>
<feature type="transmembrane region" description="Helical" evidence="14">
    <location>
        <begin position="181"/>
        <end position="199"/>
    </location>
</feature>
<evidence type="ECO:0000256" key="8">
    <source>
        <dbReference type="ARBA" id="ARBA00022840"/>
    </source>
</evidence>
<dbReference type="EC" id="7.2.2.12" evidence="12"/>
<organism evidence="17 18">
    <name type="scientific">Aquamicrobium lusatiense</name>
    <dbReference type="NCBI Taxonomy" id="89772"/>
    <lineage>
        <taxon>Bacteria</taxon>
        <taxon>Pseudomonadati</taxon>
        <taxon>Pseudomonadota</taxon>
        <taxon>Alphaproteobacteria</taxon>
        <taxon>Hyphomicrobiales</taxon>
        <taxon>Phyllobacteriaceae</taxon>
        <taxon>Aquamicrobium</taxon>
    </lineage>
</organism>
<dbReference type="SFLD" id="SFLDS00003">
    <property type="entry name" value="Haloacid_Dehalogenase"/>
    <property type="match status" value="1"/>
</dbReference>
<feature type="compositionally biased region" description="Basic and acidic residues" evidence="15">
    <location>
        <begin position="94"/>
        <end position="128"/>
    </location>
</feature>
<dbReference type="InterPro" id="IPR001757">
    <property type="entry name" value="P_typ_ATPase"/>
</dbReference>
<keyword evidence="11 14" id="KW-0472">Membrane</keyword>
<comment type="catalytic activity">
    <reaction evidence="13">
        <text>Zn(2+)(in) + ATP + H2O = Zn(2+)(out) + ADP + phosphate + H(+)</text>
        <dbReference type="Rhea" id="RHEA:20621"/>
        <dbReference type="ChEBI" id="CHEBI:15377"/>
        <dbReference type="ChEBI" id="CHEBI:15378"/>
        <dbReference type="ChEBI" id="CHEBI:29105"/>
        <dbReference type="ChEBI" id="CHEBI:30616"/>
        <dbReference type="ChEBI" id="CHEBI:43474"/>
        <dbReference type="ChEBI" id="CHEBI:456216"/>
        <dbReference type="EC" id="7.2.2.12"/>
    </reaction>
</comment>
<evidence type="ECO:0000256" key="14">
    <source>
        <dbReference type="RuleBase" id="RU362081"/>
    </source>
</evidence>
<dbReference type="RefSeq" id="WP_183832193.1">
    <property type="nucleotide sequence ID" value="NZ_JACHEU010000003.1"/>
</dbReference>
<keyword evidence="5 14" id="KW-0812">Transmembrane</keyword>
<keyword evidence="10 14" id="KW-1133">Transmembrane helix</keyword>
<keyword evidence="7 14" id="KW-0547">Nucleotide-binding</keyword>
<dbReference type="PANTHER" id="PTHR48085:SF5">
    <property type="entry name" value="CADMIUM_ZINC-TRANSPORTING ATPASE HMA4-RELATED"/>
    <property type="match status" value="1"/>
</dbReference>
<dbReference type="Gene3D" id="3.30.70.100">
    <property type="match status" value="1"/>
</dbReference>
<dbReference type="PRINTS" id="PR00119">
    <property type="entry name" value="CATATPASE"/>
</dbReference>
<dbReference type="SUPFAM" id="SSF81653">
    <property type="entry name" value="Calcium ATPase, transduction domain A"/>
    <property type="match status" value="1"/>
</dbReference>
<dbReference type="CDD" id="cd00371">
    <property type="entry name" value="HMA"/>
    <property type="match status" value="1"/>
</dbReference>
<keyword evidence="18" id="KW-1185">Reference proteome</keyword>
<evidence type="ECO:0000313" key="17">
    <source>
        <dbReference type="EMBL" id="MBB6014013.1"/>
    </source>
</evidence>
<dbReference type="FunFam" id="2.70.150.10:FF:000002">
    <property type="entry name" value="Copper-transporting ATPase 1, putative"/>
    <property type="match status" value="1"/>
</dbReference>
<proteinExistence type="inferred from homology"/>
<dbReference type="InterPro" id="IPR044492">
    <property type="entry name" value="P_typ_ATPase_HD_dom"/>
</dbReference>
<dbReference type="Gene3D" id="3.40.50.1000">
    <property type="entry name" value="HAD superfamily/HAD-like"/>
    <property type="match status" value="1"/>
</dbReference>
<sequence length="769" mass="78846">MTRSGPSGGGNAEALVFRVEGMDCASCAGTITTALGHLPGVSDVNVSVTRERLALSLDVAQTPVGSIEKAVRSLGFEPTLLDGKAGSPLPSAGNHEHEHGHAHTHAHDHAHGAACDHDHGHDHADDHATAAPASPAASAPPSARSEKRWWQSVKSRHAALGVVLVALAFAVEFIWPASSRYVFSMATLVLVAPIAKRAFAAARMGAPFTIQMLMSIASIGALIIGAVEEAAVVVLLFLIGEVLEGLAAARARSGIKALGSLIPRTAMVAEGNSLREVATDALAIGQTVVCRPGDRIPADGVVIAGVSSVDESPMTGESIPVAKQEGSNVFAGSINHDASLRIRVERAPSDNTIARIIALVEDAQEAKAPTERFIDRFSRVYMPAIVALSALVAIVPPLAGFGTWDEWIYRGLALLLIGCPCALVISVPAAIASGLSTGARQGMLIKGGAVIETLAQTKTIAFDKTGTLTLGKPRVTDVVATDGDAARLIAVAAAIERESSHPLATAIVDHAAELAAPFIAGEDIRAIAGRGMEGRAGGKAIFIGAPRFAGEAGSVSKELAEAAAALESDGKTVAVIVADGVAAGLIAMRDEPRPDAAAGIAELSRLGIDSVMLTGDNARTGNAIGKKLGMQVRAELLPQNKVEEIRKLAANGKVVMVGDGINDAPALAAASAGVAIGSGTDVAMETADAALMGSRIGDVAGMIRLSRATMRNIHQNVAIALGLKAVFLITTVTGLSGLWIAVLADTGATVLVTMNAMRLLAFRPSKPAR</sequence>
<dbReference type="EMBL" id="JACHEU010000003">
    <property type="protein sequence ID" value="MBB6014013.1"/>
    <property type="molecule type" value="Genomic_DNA"/>
</dbReference>
<feature type="transmembrane region" description="Helical" evidence="14">
    <location>
        <begin position="407"/>
        <end position="431"/>
    </location>
</feature>
<keyword evidence="9" id="KW-1278">Translocase</keyword>
<reference evidence="17 18" key="1">
    <citation type="submission" date="2020-08" db="EMBL/GenBank/DDBJ databases">
        <title>Genomic Encyclopedia of Type Strains, Phase IV (KMG-IV): sequencing the most valuable type-strain genomes for metagenomic binning, comparative biology and taxonomic classification.</title>
        <authorList>
            <person name="Goeker M."/>
        </authorList>
    </citation>
    <scope>NUCLEOTIDE SEQUENCE [LARGE SCALE GENOMIC DNA]</scope>
    <source>
        <strain evidence="17 18">DSM 11099</strain>
    </source>
</reference>
<dbReference type="GO" id="GO:0005886">
    <property type="term" value="C:plasma membrane"/>
    <property type="evidence" value="ECO:0007669"/>
    <property type="project" value="UniProtKB-SubCell"/>
</dbReference>
<evidence type="ECO:0000256" key="4">
    <source>
        <dbReference type="ARBA" id="ARBA00022553"/>
    </source>
</evidence>
<dbReference type="InterPro" id="IPR023214">
    <property type="entry name" value="HAD_sf"/>
</dbReference>
<feature type="domain" description="HMA" evidence="16">
    <location>
        <begin position="13"/>
        <end position="79"/>
    </location>
</feature>
<comment type="similarity">
    <text evidence="2 14">Belongs to the cation transport ATPase (P-type) (TC 3.A.3) family. Type IB subfamily.</text>
</comment>